<gene>
    <name evidence="2" type="ORF">MA16_Dca008938</name>
</gene>
<feature type="region of interest" description="Disordered" evidence="1">
    <location>
        <begin position="1"/>
        <end position="182"/>
    </location>
</feature>
<feature type="compositionally biased region" description="Basic and acidic residues" evidence="1">
    <location>
        <begin position="139"/>
        <end position="182"/>
    </location>
</feature>
<dbReference type="PANTHER" id="PTHR33828:SF2">
    <property type="entry name" value="NUCLEOLIN"/>
    <property type="match status" value="1"/>
</dbReference>
<name>A0A2I0WRP0_9ASPA</name>
<feature type="compositionally biased region" description="Basic and acidic residues" evidence="1">
    <location>
        <begin position="1"/>
        <end position="10"/>
    </location>
</feature>
<dbReference type="EMBL" id="KZ502458">
    <property type="protein sequence ID" value="PKU78313.1"/>
    <property type="molecule type" value="Genomic_DNA"/>
</dbReference>
<evidence type="ECO:0000313" key="3">
    <source>
        <dbReference type="Proteomes" id="UP000233837"/>
    </source>
</evidence>
<evidence type="ECO:0000256" key="1">
    <source>
        <dbReference type="SAM" id="MobiDB-lite"/>
    </source>
</evidence>
<keyword evidence="3" id="KW-1185">Reference proteome</keyword>
<protein>
    <submittedName>
        <fullName evidence="2">Uncharacterized protein</fullName>
    </submittedName>
</protein>
<feature type="compositionally biased region" description="Basic and acidic residues" evidence="1">
    <location>
        <begin position="74"/>
        <end position="83"/>
    </location>
</feature>
<dbReference type="AlphaFoldDB" id="A0A2I0WRP0"/>
<dbReference type="PANTHER" id="PTHR33828">
    <property type="entry name" value="OS05G0596200 PROTEIN"/>
    <property type="match status" value="1"/>
</dbReference>
<dbReference type="Proteomes" id="UP000233837">
    <property type="component" value="Unassembled WGS sequence"/>
</dbReference>
<proteinExistence type="predicted"/>
<reference evidence="2 3" key="2">
    <citation type="journal article" date="2017" name="Nature">
        <title>The Apostasia genome and the evolution of orchids.</title>
        <authorList>
            <person name="Zhang G.Q."/>
            <person name="Liu K.W."/>
            <person name="Li Z."/>
            <person name="Lohaus R."/>
            <person name="Hsiao Y.Y."/>
            <person name="Niu S.C."/>
            <person name="Wang J.Y."/>
            <person name="Lin Y.C."/>
            <person name="Xu Q."/>
            <person name="Chen L.J."/>
            <person name="Yoshida K."/>
            <person name="Fujiwara S."/>
            <person name="Wang Z.W."/>
            <person name="Zhang Y.Q."/>
            <person name="Mitsuda N."/>
            <person name="Wang M."/>
            <person name="Liu G.H."/>
            <person name="Pecoraro L."/>
            <person name="Huang H.X."/>
            <person name="Xiao X.J."/>
            <person name="Lin M."/>
            <person name="Wu X.Y."/>
            <person name="Wu W.L."/>
            <person name="Chen Y.Y."/>
            <person name="Chang S.B."/>
            <person name="Sakamoto S."/>
            <person name="Ohme-Takagi M."/>
            <person name="Yagi M."/>
            <person name="Zeng S.J."/>
            <person name="Shen C.Y."/>
            <person name="Yeh C.M."/>
            <person name="Luo Y.B."/>
            <person name="Tsai W.C."/>
            <person name="Van de Peer Y."/>
            <person name="Liu Z.J."/>
        </authorList>
    </citation>
    <scope>NUCLEOTIDE SEQUENCE [LARGE SCALE GENOMIC DNA]</scope>
    <source>
        <tissue evidence="2">The whole plant</tissue>
    </source>
</reference>
<feature type="compositionally biased region" description="Basic and acidic residues" evidence="1">
    <location>
        <begin position="104"/>
        <end position="123"/>
    </location>
</feature>
<reference evidence="2 3" key="1">
    <citation type="journal article" date="2016" name="Sci. Rep.">
        <title>The Dendrobium catenatum Lindl. genome sequence provides insights into polysaccharide synthase, floral development and adaptive evolution.</title>
        <authorList>
            <person name="Zhang G.Q."/>
            <person name="Xu Q."/>
            <person name="Bian C."/>
            <person name="Tsai W.C."/>
            <person name="Yeh C.M."/>
            <person name="Liu K.W."/>
            <person name="Yoshida K."/>
            <person name="Zhang L.S."/>
            <person name="Chang S.B."/>
            <person name="Chen F."/>
            <person name="Shi Y."/>
            <person name="Su Y.Y."/>
            <person name="Zhang Y.Q."/>
            <person name="Chen L.J."/>
            <person name="Yin Y."/>
            <person name="Lin M."/>
            <person name="Huang H."/>
            <person name="Deng H."/>
            <person name="Wang Z.W."/>
            <person name="Zhu S.L."/>
            <person name="Zhao X."/>
            <person name="Deng C."/>
            <person name="Niu S.C."/>
            <person name="Huang J."/>
            <person name="Wang M."/>
            <person name="Liu G.H."/>
            <person name="Yang H.J."/>
            <person name="Xiao X.J."/>
            <person name="Hsiao Y.Y."/>
            <person name="Wu W.L."/>
            <person name="Chen Y.Y."/>
            <person name="Mitsuda N."/>
            <person name="Ohme-Takagi M."/>
            <person name="Luo Y.B."/>
            <person name="Van de Peer Y."/>
            <person name="Liu Z.J."/>
        </authorList>
    </citation>
    <scope>NUCLEOTIDE SEQUENCE [LARGE SCALE GENOMIC DNA]</scope>
    <source>
        <tissue evidence="2">The whole plant</tissue>
    </source>
</reference>
<organism evidence="2 3">
    <name type="scientific">Dendrobium catenatum</name>
    <dbReference type="NCBI Taxonomy" id="906689"/>
    <lineage>
        <taxon>Eukaryota</taxon>
        <taxon>Viridiplantae</taxon>
        <taxon>Streptophyta</taxon>
        <taxon>Embryophyta</taxon>
        <taxon>Tracheophyta</taxon>
        <taxon>Spermatophyta</taxon>
        <taxon>Magnoliopsida</taxon>
        <taxon>Liliopsida</taxon>
        <taxon>Asparagales</taxon>
        <taxon>Orchidaceae</taxon>
        <taxon>Epidendroideae</taxon>
        <taxon>Malaxideae</taxon>
        <taxon>Dendrobiinae</taxon>
        <taxon>Dendrobium</taxon>
    </lineage>
</organism>
<evidence type="ECO:0000313" key="2">
    <source>
        <dbReference type="EMBL" id="PKU78313.1"/>
    </source>
</evidence>
<accession>A0A2I0WRP0</accession>
<dbReference type="OrthoDB" id="361835at2759"/>
<dbReference type="STRING" id="906689.A0A2I0WRP0"/>
<sequence>MTEEAKQAVKEEEDDLDGPISALNRKSLKKKEPTSKDGLDDDDVPLAFSKAKKKKPSNPPRVKKEEPVDDEDEKPLKKMDGLKKRPSHSPKVEKYEPEDDEEEKPLKTKEVLKKSVKKEVHLDFEDEEEYKKKSKKRKRNEEKRTQVKVKKVEASQEKVKNDKKEKKVFELPGQKHDPPEIRDPLRIFYETLYEKVPTSEMASIWLMERGLLSLEEAQKVYAKKLKKNHNQKFSSPAKVTTPVKKSSTVLVKKKVKVTSKASVKTTKKKVIDSEDDDEDFVLNKLGNKTKVSC</sequence>